<evidence type="ECO:0000313" key="1">
    <source>
        <dbReference type="EMBL" id="GFY70906.1"/>
    </source>
</evidence>
<dbReference type="AlphaFoldDB" id="A0A8X6YH53"/>
<keyword evidence="2" id="KW-1185">Reference proteome</keyword>
<proteinExistence type="predicted"/>
<organism evidence="1 2">
    <name type="scientific">Trichonephila inaurata madagascariensis</name>
    <dbReference type="NCBI Taxonomy" id="2747483"/>
    <lineage>
        <taxon>Eukaryota</taxon>
        <taxon>Metazoa</taxon>
        <taxon>Ecdysozoa</taxon>
        <taxon>Arthropoda</taxon>
        <taxon>Chelicerata</taxon>
        <taxon>Arachnida</taxon>
        <taxon>Araneae</taxon>
        <taxon>Araneomorphae</taxon>
        <taxon>Entelegynae</taxon>
        <taxon>Araneoidea</taxon>
        <taxon>Nephilidae</taxon>
        <taxon>Trichonephila</taxon>
        <taxon>Trichonephila inaurata</taxon>
    </lineage>
</organism>
<protein>
    <submittedName>
        <fullName evidence="1">Uncharacterized protein</fullName>
    </submittedName>
</protein>
<name>A0A8X6YH53_9ARAC</name>
<reference evidence="1" key="1">
    <citation type="submission" date="2020-08" db="EMBL/GenBank/DDBJ databases">
        <title>Multicomponent nature underlies the extraordinary mechanical properties of spider dragline silk.</title>
        <authorList>
            <person name="Kono N."/>
            <person name="Nakamura H."/>
            <person name="Mori M."/>
            <person name="Yoshida Y."/>
            <person name="Ohtoshi R."/>
            <person name="Malay A.D."/>
            <person name="Moran D.A.P."/>
            <person name="Tomita M."/>
            <person name="Numata K."/>
            <person name="Arakawa K."/>
        </authorList>
    </citation>
    <scope>NUCLEOTIDE SEQUENCE</scope>
</reference>
<accession>A0A8X6YH53</accession>
<comment type="caution">
    <text evidence="1">The sequence shown here is derived from an EMBL/GenBank/DDBJ whole genome shotgun (WGS) entry which is preliminary data.</text>
</comment>
<gene>
    <name evidence="1" type="ORF">TNIN_325781</name>
</gene>
<dbReference type="EMBL" id="BMAV01018502">
    <property type="protein sequence ID" value="GFY70906.1"/>
    <property type="molecule type" value="Genomic_DNA"/>
</dbReference>
<sequence length="102" mass="10753">MLTTHPGLVTTELVSVVKLTSATAWATAATLLRKPLPLSLLPLEPSCFTSCSSETVEIEALLSIGSTHITLKCVNSNAAHSDDLNASEKSATKMGFCFQGFV</sequence>
<evidence type="ECO:0000313" key="2">
    <source>
        <dbReference type="Proteomes" id="UP000886998"/>
    </source>
</evidence>
<dbReference type="Proteomes" id="UP000886998">
    <property type="component" value="Unassembled WGS sequence"/>
</dbReference>